<dbReference type="PANTHER" id="PTHR22726">
    <property type="entry name" value="METALLOENDOPEPTIDASE OMA1"/>
    <property type="match status" value="1"/>
</dbReference>
<organism evidence="9 10">
    <name type="scientific">Candidatus Rhodoblastus alkanivorans</name>
    <dbReference type="NCBI Taxonomy" id="2954117"/>
    <lineage>
        <taxon>Bacteria</taxon>
        <taxon>Pseudomonadati</taxon>
        <taxon>Pseudomonadota</taxon>
        <taxon>Alphaproteobacteria</taxon>
        <taxon>Hyphomicrobiales</taxon>
        <taxon>Rhodoblastaceae</taxon>
        <taxon>Rhodoblastus</taxon>
    </lineage>
</organism>
<feature type="signal peptide" evidence="7">
    <location>
        <begin position="1"/>
        <end position="29"/>
    </location>
</feature>
<evidence type="ECO:0000256" key="2">
    <source>
        <dbReference type="ARBA" id="ARBA00022670"/>
    </source>
</evidence>
<dbReference type="EMBL" id="JAIVFP010000001">
    <property type="protein sequence ID" value="MCI4681647.1"/>
    <property type="molecule type" value="Genomic_DNA"/>
</dbReference>
<gene>
    <name evidence="9" type="ORF">K2U94_02490</name>
</gene>
<evidence type="ECO:0000259" key="8">
    <source>
        <dbReference type="Pfam" id="PF01435"/>
    </source>
</evidence>
<dbReference type="GO" id="GO:0008237">
    <property type="term" value="F:metallopeptidase activity"/>
    <property type="evidence" value="ECO:0007669"/>
    <property type="project" value="UniProtKB-KW"/>
</dbReference>
<sequence length="488" mass="52484">MSRRIFAPPAASALARLAALTLLSGCATLEQQGVRPPPPSPPIAAPKAIVDTPQQAERKKLIALYGGEYQWPKAQTYLNQVLIRLAKASDTPTQPYRVTILNSAVVNAFALPSGDLFVTRGLLALANDTSEVAAVMAHEIAHVTARHALLRAEKEKTEAVIAQAARVIESRQKGDEVQATAARTIASYSRLQEFEADRIGITVIARAGYDPFGASRFLSSLARSSQMRAELIGQKDSGAPDILATHPSTPERIAASLQVARQFGAPGIGGVARQPYLNAIDGMIFGDDPVDGAIRGRKFIHPRLGFSFEAPEGYMLENSAQAVLGVADGGAEALRFDSVRAPPGKTLKDYLTSGWIDGLVASSIHESDVNGLPAVFADARAGEWNFRVAVIAFNGDLYRLIFAIKAMTPEASRRFDEAIASFRPMTEEEKRLAQPLRLRLAMAGPGDTAATLAAKMVLTDRPIEQFELLNGLDSDQVKPGEDYKIVAY</sequence>
<evidence type="ECO:0000256" key="7">
    <source>
        <dbReference type="SAM" id="SignalP"/>
    </source>
</evidence>
<dbReference type="InterPro" id="IPR051156">
    <property type="entry name" value="Mito/Outer_Membr_Metalloprot"/>
</dbReference>
<dbReference type="Gene3D" id="3.30.2010.10">
    <property type="entry name" value="Metalloproteases ('zincins'), catalytic domain"/>
    <property type="match status" value="1"/>
</dbReference>
<dbReference type="Pfam" id="PF01435">
    <property type="entry name" value="Peptidase_M48"/>
    <property type="match status" value="1"/>
</dbReference>
<keyword evidence="6 9" id="KW-0482">Metalloprotease</keyword>
<reference evidence="9" key="1">
    <citation type="journal article" date="2022" name="ISME J.">
        <title>Identification of active gaseous-alkane degraders at natural gas seeps.</title>
        <authorList>
            <person name="Farhan Ul Haque M."/>
            <person name="Hernandez M."/>
            <person name="Crombie A.T."/>
            <person name="Murrell J.C."/>
        </authorList>
    </citation>
    <scope>NUCLEOTIDE SEQUENCE</scope>
    <source>
        <strain evidence="9">PC2</strain>
    </source>
</reference>
<protein>
    <submittedName>
        <fullName evidence="9">M48 family metalloprotease</fullName>
        <ecNumber evidence="9">3.4.24.-</ecNumber>
    </submittedName>
</protein>
<evidence type="ECO:0000256" key="5">
    <source>
        <dbReference type="ARBA" id="ARBA00022833"/>
    </source>
</evidence>
<dbReference type="EC" id="3.4.24.-" evidence="9"/>
<comment type="cofactor">
    <cofactor evidence="1">
        <name>Zn(2+)</name>
        <dbReference type="ChEBI" id="CHEBI:29105"/>
    </cofactor>
</comment>
<evidence type="ECO:0000256" key="1">
    <source>
        <dbReference type="ARBA" id="ARBA00001947"/>
    </source>
</evidence>
<dbReference type="CDD" id="cd07324">
    <property type="entry name" value="M48C_Oma1-like"/>
    <property type="match status" value="1"/>
</dbReference>
<comment type="caution">
    <text evidence="9">The sequence shown here is derived from an EMBL/GenBank/DDBJ whole genome shotgun (WGS) entry which is preliminary data.</text>
</comment>
<evidence type="ECO:0000313" key="10">
    <source>
        <dbReference type="Proteomes" id="UP001139104"/>
    </source>
</evidence>
<dbReference type="Proteomes" id="UP001139104">
    <property type="component" value="Unassembled WGS sequence"/>
</dbReference>
<evidence type="ECO:0000313" key="9">
    <source>
        <dbReference type="EMBL" id="MCI4681647.1"/>
    </source>
</evidence>
<keyword evidence="3" id="KW-0479">Metal-binding</keyword>
<feature type="chain" id="PRO_5045130306" evidence="7">
    <location>
        <begin position="30"/>
        <end position="488"/>
    </location>
</feature>
<keyword evidence="2" id="KW-0645">Protease</keyword>
<keyword evidence="10" id="KW-1185">Reference proteome</keyword>
<proteinExistence type="predicted"/>
<dbReference type="PANTHER" id="PTHR22726:SF1">
    <property type="entry name" value="METALLOENDOPEPTIDASE OMA1, MITOCHONDRIAL"/>
    <property type="match status" value="1"/>
</dbReference>
<keyword evidence="4 9" id="KW-0378">Hydrolase</keyword>
<name>A0ABS9Z397_9HYPH</name>
<keyword evidence="5" id="KW-0862">Zinc</keyword>
<evidence type="ECO:0000256" key="3">
    <source>
        <dbReference type="ARBA" id="ARBA00022723"/>
    </source>
</evidence>
<dbReference type="InterPro" id="IPR001915">
    <property type="entry name" value="Peptidase_M48"/>
</dbReference>
<evidence type="ECO:0000256" key="6">
    <source>
        <dbReference type="ARBA" id="ARBA00023049"/>
    </source>
</evidence>
<keyword evidence="7" id="KW-0732">Signal</keyword>
<accession>A0ABS9Z397</accession>
<feature type="domain" description="Peptidase M48" evidence="8">
    <location>
        <begin position="72"/>
        <end position="255"/>
    </location>
</feature>
<evidence type="ECO:0000256" key="4">
    <source>
        <dbReference type="ARBA" id="ARBA00022801"/>
    </source>
</evidence>